<keyword evidence="1" id="KW-1133">Transmembrane helix</keyword>
<keyword evidence="1" id="KW-0472">Membrane</keyword>
<sequence>MLTSLVNLILFITFATLIVTFHFDGAKIQTFTNITNIFI</sequence>
<name>A0A8S5LKZ9_9CAUD</name>
<keyword evidence="1" id="KW-0812">Transmembrane</keyword>
<evidence type="ECO:0000313" key="2">
    <source>
        <dbReference type="EMBL" id="DAD70617.1"/>
    </source>
</evidence>
<evidence type="ECO:0000256" key="1">
    <source>
        <dbReference type="SAM" id="Phobius"/>
    </source>
</evidence>
<organism evidence="2">
    <name type="scientific">Siphoviridae sp. ctvod4</name>
    <dbReference type="NCBI Taxonomy" id="2827595"/>
    <lineage>
        <taxon>Viruses</taxon>
        <taxon>Duplodnaviria</taxon>
        <taxon>Heunggongvirae</taxon>
        <taxon>Uroviricota</taxon>
        <taxon>Caudoviricetes</taxon>
    </lineage>
</organism>
<accession>A0A8S5LKZ9</accession>
<feature type="transmembrane region" description="Helical" evidence="1">
    <location>
        <begin position="6"/>
        <end position="23"/>
    </location>
</feature>
<proteinExistence type="predicted"/>
<dbReference type="EMBL" id="BK015869">
    <property type="protein sequence ID" value="DAD70617.1"/>
    <property type="molecule type" value="Genomic_DNA"/>
</dbReference>
<reference evidence="2" key="1">
    <citation type="journal article" date="2021" name="Proc. Natl. Acad. Sci. U.S.A.">
        <title>A Catalog of Tens of Thousands of Viruses from Human Metagenomes Reveals Hidden Associations with Chronic Diseases.</title>
        <authorList>
            <person name="Tisza M.J."/>
            <person name="Buck C.B."/>
        </authorList>
    </citation>
    <scope>NUCLEOTIDE SEQUENCE</scope>
    <source>
        <strain evidence="2">Ctvod4</strain>
    </source>
</reference>
<protein>
    <submittedName>
        <fullName evidence="2">Uncharacterized protein</fullName>
    </submittedName>
</protein>